<evidence type="ECO:0000313" key="16">
    <source>
        <dbReference type="Proteomes" id="UP001497382"/>
    </source>
</evidence>
<dbReference type="GO" id="GO:0005886">
    <property type="term" value="C:plasma membrane"/>
    <property type="evidence" value="ECO:0007669"/>
    <property type="project" value="TreeGrafter"/>
</dbReference>
<keyword evidence="7" id="KW-0915">Sodium</keyword>
<evidence type="ECO:0000256" key="6">
    <source>
        <dbReference type="ARBA" id="ARBA00022989"/>
    </source>
</evidence>
<feature type="compositionally biased region" description="Polar residues" evidence="13">
    <location>
        <begin position="407"/>
        <end position="424"/>
    </location>
</feature>
<dbReference type="AlphaFoldDB" id="A0AAV2BRM6"/>
<dbReference type="PANTHER" id="PTHR11690:SF248">
    <property type="entry name" value="PICKPOCKET 17, ISOFORM A"/>
    <property type="match status" value="1"/>
</dbReference>
<feature type="region of interest" description="Disordered" evidence="13">
    <location>
        <begin position="404"/>
        <end position="424"/>
    </location>
</feature>
<keyword evidence="9 14" id="KW-0472">Membrane</keyword>
<dbReference type="PANTHER" id="PTHR11690">
    <property type="entry name" value="AMILORIDE-SENSITIVE SODIUM CHANNEL-RELATED"/>
    <property type="match status" value="1"/>
</dbReference>
<evidence type="ECO:0000256" key="11">
    <source>
        <dbReference type="ARBA" id="ARBA00023303"/>
    </source>
</evidence>
<evidence type="ECO:0000256" key="12">
    <source>
        <dbReference type="RuleBase" id="RU000679"/>
    </source>
</evidence>
<keyword evidence="3 12" id="KW-0813">Transport</keyword>
<sequence length="424" mass="49196">MIFLIIQSLEFYGIYSEYSTNIIEKSIFMKEVKLPAVTMCFKNTISTEQFCELHEEDCESPNNLEDFCWNHPIFCEEDASNLKIPKTEFDHLFGNISRKAQEYLFDDSFNDPKLYLTIGEFPETTTFVKADGLFYKCYSRNLHLFQSGSKLETMEIELNALELYFSRLVALSRIELFDMGNPQVFLGIHSPFIPFNPVLDGHAIRTGYYYTIEVELEREENLLPPPYLTNCQDNGPSNDAENFTNPNSYQMCLGMCESESSEASYDCNGGWTMIFLSRKFCIPSIEKVNTILNRELEIEERTVNCFQNCKPGCLKLHYKYQVKESEFVPFKVENMVEQTPIDILVRNKNFTLKRHSPAYGSAAMFSHIGVLLGYFLGISVFTLLLIFKKRLRMVINWKKRSKKNKTQKLNQMNQTHSPNSEDLA</sequence>
<evidence type="ECO:0000256" key="5">
    <source>
        <dbReference type="ARBA" id="ARBA00022692"/>
    </source>
</evidence>
<dbReference type="Gene3D" id="1.10.287.770">
    <property type="entry name" value="YojJ-like"/>
    <property type="match status" value="1"/>
</dbReference>
<accession>A0AAV2BRM6</accession>
<dbReference type="Proteomes" id="UP001497382">
    <property type="component" value="Unassembled WGS sequence"/>
</dbReference>
<keyword evidence="5 12" id="KW-0812">Transmembrane</keyword>
<evidence type="ECO:0000256" key="4">
    <source>
        <dbReference type="ARBA" id="ARBA00022461"/>
    </source>
</evidence>
<keyword evidence="4 12" id="KW-0894">Sodium channel</keyword>
<keyword evidence="16" id="KW-1185">Reference proteome</keyword>
<feature type="transmembrane region" description="Helical" evidence="14">
    <location>
        <begin position="364"/>
        <end position="387"/>
    </location>
</feature>
<protein>
    <submittedName>
        <fullName evidence="15">Uncharacterized protein</fullName>
    </submittedName>
</protein>
<evidence type="ECO:0000256" key="14">
    <source>
        <dbReference type="SAM" id="Phobius"/>
    </source>
</evidence>
<evidence type="ECO:0000256" key="13">
    <source>
        <dbReference type="SAM" id="MobiDB-lite"/>
    </source>
</evidence>
<dbReference type="Pfam" id="PF00858">
    <property type="entry name" value="ASC"/>
    <property type="match status" value="1"/>
</dbReference>
<evidence type="ECO:0000256" key="3">
    <source>
        <dbReference type="ARBA" id="ARBA00022448"/>
    </source>
</evidence>
<evidence type="ECO:0000256" key="8">
    <source>
        <dbReference type="ARBA" id="ARBA00023065"/>
    </source>
</evidence>
<organism evidence="15 16">
    <name type="scientific">Larinioides sclopetarius</name>
    <dbReference type="NCBI Taxonomy" id="280406"/>
    <lineage>
        <taxon>Eukaryota</taxon>
        <taxon>Metazoa</taxon>
        <taxon>Ecdysozoa</taxon>
        <taxon>Arthropoda</taxon>
        <taxon>Chelicerata</taxon>
        <taxon>Arachnida</taxon>
        <taxon>Araneae</taxon>
        <taxon>Araneomorphae</taxon>
        <taxon>Entelegynae</taxon>
        <taxon>Araneoidea</taxon>
        <taxon>Araneidae</taxon>
        <taxon>Larinioides</taxon>
    </lineage>
</organism>
<evidence type="ECO:0000256" key="2">
    <source>
        <dbReference type="ARBA" id="ARBA00007193"/>
    </source>
</evidence>
<dbReference type="InterPro" id="IPR001873">
    <property type="entry name" value="ENaC"/>
</dbReference>
<keyword evidence="11 12" id="KW-0407">Ion channel</keyword>
<evidence type="ECO:0000256" key="1">
    <source>
        <dbReference type="ARBA" id="ARBA00004141"/>
    </source>
</evidence>
<evidence type="ECO:0000313" key="15">
    <source>
        <dbReference type="EMBL" id="CAL1298930.1"/>
    </source>
</evidence>
<comment type="similarity">
    <text evidence="2 12">Belongs to the amiloride-sensitive sodium channel (TC 1.A.6) family.</text>
</comment>
<comment type="subcellular location">
    <subcellularLocation>
        <location evidence="1">Membrane</location>
        <topology evidence="1">Multi-pass membrane protein</topology>
    </subcellularLocation>
</comment>
<evidence type="ECO:0000256" key="7">
    <source>
        <dbReference type="ARBA" id="ARBA00023053"/>
    </source>
</evidence>
<comment type="caution">
    <text evidence="15">The sequence shown here is derived from an EMBL/GenBank/DDBJ whole genome shotgun (WGS) entry which is preliminary data.</text>
</comment>
<keyword evidence="8 12" id="KW-0406">Ion transport</keyword>
<evidence type="ECO:0000256" key="9">
    <source>
        <dbReference type="ARBA" id="ARBA00023136"/>
    </source>
</evidence>
<dbReference type="EMBL" id="CAXIEN010000480">
    <property type="protein sequence ID" value="CAL1298930.1"/>
    <property type="molecule type" value="Genomic_DNA"/>
</dbReference>
<proteinExistence type="inferred from homology"/>
<gene>
    <name evidence="15" type="ORF">LARSCL_LOCUS21065</name>
</gene>
<evidence type="ECO:0000256" key="10">
    <source>
        <dbReference type="ARBA" id="ARBA00023201"/>
    </source>
</evidence>
<keyword evidence="6 14" id="KW-1133">Transmembrane helix</keyword>
<dbReference type="GO" id="GO:0015280">
    <property type="term" value="F:ligand-gated sodium channel activity"/>
    <property type="evidence" value="ECO:0007669"/>
    <property type="project" value="TreeGrafter"/>
</dbReference>
<keyword evidence="10 12" id="KW-0739">Sodium transport</keyword>
<name>A0AAV2BRM6_9ARAC</name>
<reference evidence="15 16" key="1">
    <citation type="submission" date="2024-04" db="EMBL/GenBank/DDBJ databases">
        <authorList>
            <person name="Rising A."/>
            <person name="Reimegard J."/>
            <person name="Sonavane S."/>
            <person name="Akerstrom W."/>
            <person name="Nylinder S."/>
            <person name="Hedman E."/>
            <person name="Kallberg Y."/>
        </authorList>
    </citation>
    <scope>NUCLEOTIDE SEQUENCE [LARGE SCALE GENOMIC DNA]</scope>
</reference>